<feature type="active site" description="Charge relay system" evidence="6">
    <location>
        <position position="133"/>
    </location>
</feature>
<dbReference type="Gene3D" id="3.40.50.200">
    <property type="entry name" value="Peptidase S8/S53 domain"/>
    <property type="match status" value="1"/>
</dbReference>
<keyword evidence="2 6" id="KW-0645">Protease</keyword>
<feature type="active site" description="Charge relay system" evidence="6">
    <location>
        <position position="320"/>
    </location>
</feature>
<keyword evidence="7" id="KW-0472">Membrane</keyword>
<evidence type="ECO:0000259" key="8">
    <source>
        <dbReference type="Pfam" id="PF00082"/>
    </source>
</evidence>
<dbReference type="InterPro" id="IPR000209">
    <property type="entry name" value="Peptidase_S8/S53_dom"/>
</dbReference>
<dbReference type="RefSeq" id="WP_379931009.1">
    <property type="nucleotide sequence ID" value="NZ_JBHUMM010000044.1"/>
</dbReference>
<evidence type="ECO:0000256" key="5">
    <source>
        <dbReference type="ARBA" id="ARBA00022825"/>
    </source>
</evidence>
<keyword evidence="7" id="KW-0812">Transmembrane</keyword>
<keyword evidence="4 6" id="KW-0378">Hydrolase</keyword>
<evidence type="ECO:0000256" key="4">
    <source>
        <dbReference type="ARBA" id="ARBA00022801"/>
    </source>
</evidence>
<sequence>MDYTRLLQHTHSLLKKKKGQSRRQIIRFTNPSEFQRFQHTLQRMQPSYQTLEQIHPLGLIHSFLFPLHPSIPIDQLPVKIKAESDRKAMVHDLPRSDKNRPSKRNIPWGIQHIKAPAAWKTAKGEGVKIAVIDTGINYYHPDLKQAVQKGFNVLHRYQLPVDDNGHGTHIAGTIAASSASDGMTGVAPHAHIYPVKAFDYHGSAYISDIIMGLEWCISQKMDIINMSFGMKEHSESLQYAIRKAADAGCIIVASSGNDGNKNDIDYPAKFPETISVSATNKDRRIAKFSNRSKAVNIYAPGDKIQSTWLREGYFQLSGTSMATAHVSGVIALLLSIKPSLTMRQVRVRLKRTSLPLNMKTKKPLSGEIQALRAVRYGRKRKQKRK</sequence>
<name>A0ABW5RFV1_9BACL</name>
<dbReference type="SUPFAM" id="SSF52743">
    <property type="entry name" value="Subtilisin-like"/>
    <property type="match status" value="1"/>
</dbReference>
<reference evidence="10" key="1">
    <citation type="journal article" date="2019" name="Int. J. Syst. Evol. Microbiol.">
        <title>The Global Catalogue of Microorganisms (GCM) 10K type strain sequencing project: providing services to taxonomists for standard genome sequencing and annotation.</title>
        <authorList>
            <consortium name="The Broad Institute Genomics Platform"/>
            <consortium name="The Broad Institute Genome Sequencing Center for Infectious Disease"/>
            <person name="Wu L."/>
            <person name="Ma J."/>
        </authorList>
    </citation>
    <scope>NUCLEOTIDE SEQUENCE [LARGE SCALE GENOMIC DNA]</scope>
    <source>
        <strain evidence="10">KCTC 33676</strain>
    </source>
</reference>
<organism evidence="9 10">
    <name type="scientific">Marinicrinis sediminis</name>
    <dbReference type="NCBI Taxonomy" id="1652465"/>
    <lineage>
        <taxon>Bacteria</taxon>
        <taxon>Bacillati</taxon>
        <taxon>Bacillota</taxon>
        <taxon>Bacilli</taxon>
        <taxon>Bacillales</taxon>
        <taxon>Paenibacillaceae</taxon>
    </lineage>
</organism>
<dbReference type="InterPro" id="IPR022398">
    <property type="entry name" value="Peptidase_S8_His-AS"/>
</dbReference>
<feature type="active site" description="Charge relay system" evidence="6">
    <location>
        <position position="166"/>
    </location>
</feature>
<dbReference type="PROSITE" id="PS51892">
    <property type="entry name" value="SUBTILASE"/>
    <property type="match status" value="1"/>
</dbReference>
<evidence type="ECO:0000256" key="2">
    <source>
        <dbReference type="ARBA" id="ARBA00022670"/>
    </source>
</evidence>
<evidence type="ECO:0000313" key="9">
    <source>
        <dbReference type="EMBL" id="MFD2673419.1"/>
    </source>
</evidence>
<dbReference type="PROSITE" id="PS00136">
    <property type="entry name" value="SUBTILASE_ASP"/>
    <property type="match status" value="1"/>
</dbReference>
<feature type="domain" description="Peptidase S8/S53" evidence="8">
    <location>
        <begin position="124"/>
        <end position="360"/>
    </location>
</feature>
<dbReference type="PROSITE" id="PS00137">
    <property type="entry name" value="SUBTILASE_HIS"/>
    <property type="match status" value="1"/>
</dbReference>
<dbReference type="InterPro" id="IPR034202">
    <property type="entry name" value="Subtilisin_Carlsberg-like"/>
</dbReference>
<evidence type="ECO:0000256" key="7">
    <source>
        <dbReference type="SAM" id="Phobius"/>
    </source>
</evidence>
<proteinExistence type="inferred from homology"/>
<evidence type="ECO:0000313" key="10">
    <source>
        <dbReference type="Proteomes" id="UP001597497"/>
    </source>
</evidence>
<dbReference type="InterPro" id="IPR023827">
    <property type="entry name" value="Peptidase_S8_Asp-AS"/>
</dbReference>
<comment type="similarity">
    <text evidence="1 6">Belongs to the peptidase S8 family.</text>
</comment>
<keyword evidence="5 6" id="KW-0720">Serine protease</keyword>
<evidence type="ECO:0000256" key="3">
    <source>
        <dbReference type="ARBA" id="ARBA00022723"/>
    </source>
</evidence>
<dbReference type="CDD" id="cd07477">
    <property type="entry name" value="Peptidases_S8_Subtilisin_subset"/>
    <property type="match status" value="1"/>
</dbReference>
<dbReference type="PANTHER" id="PTHR43806">
    <property type="entry name" value="PEPTIDASE S8"/>
    <property type="match status" value="1"/>
</dbReference>
<keyword evidence="10" id="KW-1185">Reference proteome</keyword>
<protein>
    <submittedName>
        <fullName evidence="9">S8 family peptidase</fullName>
    </submittedName>
</protein>
<feature type="transmembrane region" description="Helical" evidence="7">
    <location>
        <begin position="313"/>
        <end position="336"/>
    </location>
</feature>
<dbReference type="EMBL" id="JBHUMM010000044">
    <property type="protein sequence ID" value="MFD2673419.1"/>
    <property type="molecule type" value="Genomic_DNA"/>
</dbReference>
<dbReference type="PANTHER" id="PTHR43806:SF11">
    <property type="entry name" value="CEREVISIN-RELATED"/>
    <property type="match status" value="1"/>
</dbReference>
<dbReference type="InterPro" id="IPR015500">
    <property type="entry name" value="Peptidase_S8_subtilisin-rel"/>
</dbReference>
<dbReference type="InterPro" id="IPR050131">
    <property type="entry name" value="Peptidase_S8_subtilisin-like"/>
</dbReference>
<dbReference type="Pfam" id="PF00082">
    <property type="entry name" value="Peptidase_S8"/>
    <property type="match status" value="1"/>
</dbReference>
<gene>
    <name evidence="9" type="ORF">ACFSUC_17875</name>
</gene>
<dbReference type="Proteomes" id="UP001597497">
    <property type="component" value="Unassembled WGS sequence"/>
</dbReference>
<evidence type="ECO:0000256" key="1">
    <source>
        <dbReference type="ARBA" id="ARBA00011073"/>
    </source>
</evidence>
<comment type="caution">
    <text evidence="9">The sequence shown here is derived from an EMBL/GenBank/DDBJ whole genome shotgun (WGS) entry which is preliminary data.</text>
</comment>
<accession>A0ABW5RFV1</accession>
<dbReference type="InterPro" id="IPR036852">
    <property type="entry name" value="Peptidase_S8/S53_dom_sf"/>
</dbReference>
<keyword evidence="7" id="KW-1133">Transmembrane helix</keyword>
<keyword evidence="3" id="KW-0479">Metal-binding</keyword>
<dbReference type="PRINTS" id="PR00723">
    <property type="entry name" value="SUBTILISIN"/>
</dbReference>
<evidence type="ECO:0000256" key="6">
    <source>
        <dbReference type="PROSITE-ProRule" id="PRU01240"/>
    </source>
</evidence>